<organism evidence="2 3">
    <name type="scientific">Candidatus Magnetobacterium casense</name>
    <dbReference type="NCBI Taxonomy" id="1455061"/>
    <lineage>
        <taxon>Bacteria</taxon>
        <taxon>Pseudomonadati</taxon>
        <taxon>Nitrospirota</taxon>
        <taxon>Thermodesulfovibrionia</taxon>
        <taxon>Thermodesulfovibrionales</taxon>
        <taxon>Candidatus Magnetobacteriaceae</taxon>
        <taxon>Candidatus Magnetobacterium</taxon>
    </lineage>
</organism>
<accession>A0ABS6S1L3</accession>
<evidence type="ECO:0000313" key="3">
    <source>
        <dbReference type="Proteomes" id="UP001196980"/>
    </source>
</evidence>
<dbReference type="EMBL" id="JABXWD010000328">
    <property type="protein sequence ID" value="MBV6342734.1"/>
    <property type="molecule type" value="Genomic_DNA"/>
</dbReference>
<dbReference type="Proteomes" id="UP001196980">
    <property type="component" value="Unassembled WGS sequence"/>
</dbReference>
<dbReference type="Pfam" id="PF07228">
    <property type="entry name" value="SpoIIE"/>
    <property type="match status" value="1"/>
</dbReference>
<proteinExistence type="predicted"/>
<evidence type="ECO:0000259" key="1">
    <source>
        <dbReference type="Pfam" id="PF07228"/>
    </source>
</evidence>
<gene>
    <name evidence="2" type="ORF">HWQ67_14200</name>
</gene>
<evidence type="ECO:0000313" key="2">
    <source>
        <dbReference type="EMBL" id="MBV6342734.1"/>
    </source>
</evidence>
<protein>
    <submittedName>
        <fullName evidence="2">SpoIIE family protein phosphatase</fullName>
    </submittedName>
</protein>
<sequence length="70" mass="8171">MSFYMMTDGISDQIGGEQCLPFGKKRFKELIAQHSTRPFKEQQALLIEAFELYRGQQQQRDDITVIGFRV</sequence>
<comment type="caution">
    <text evidence="2">The sequence shown here is derived from an EMBL/GenBank/DDBJ whole genome shotgun (WGS) entry which is preliminary data.</text>
</comment>
<keyword evidence="3" id="KW-1185">Reference proteome</keyword>
<feature type="domain" description="PPM-type phosphatase" evidence="1">
    <location>
        <begin position="4"/>
        <end position="70"/>
    </location>
</feature>
<name>A0ABS6S1L3_9BACT</name>
<dbReference type="InterPro" id="IPR001932">
    <property type="entry name" value="PPM-type_phosphatase-like_dom"/>
</dbReference>
<reference evidence="2 3" key="1">
    <citation type="journal article" date="2020" name="J Geophys Res Biogeosci">
        <title>Magnetotaxis as an Adaptation to Enable Bacterial Shuttling of Microbial Sulfur and Sulfur Cycling Across Aquatic Oxic#Anoxic Interfaces.</title>
        <authorList>
            <person name="Li J."/>
            <person name="Liu P."/>
            <person name="Wang J."/>
            <person name="Roberts A.P."/>
            <person name="Pan Y."/>
        </authorList>
    </citation>
    <scope>NUCLEOTIDE SEQUENCE [LARGE SCALE GENOMIC DNA]</scope>
    <source>
        <strain evidence="2 3">MYR-1_YQ</strain>
    </source>
</reference>